<dbReference type="GO" id="GO:0015937">
    <property type="term" value="P:coenzyme A biosynthetic process"/>
    <property type="evidence" value="ECO:0007669"/>
    <property type="project" value="UniProtKB-UniRule"/>
</dbReference>
<dbReference type="GO" id="GO:0005524">
    <property type="term" value="F:ATP binding"/>
    <property type="evidence" value="ECO:0007669"/>
    <property type="project" value="UniProtKB-UniRule"/>
</dbReference>
<dbReference type="HAMAP" id="MF_00215">
    <property type="entry name" value="Pantothen_kinase_1"/>
    <property type="match status" value="1"/>
</dbReference>
<dbReference type="InterPro" id="IPR006083">
    <property type="entry name" value="PRK/URK"/>
</dbReference>
<evidence type="ECO:0000256" key="12">
    <source>
        <dbReference type="ARBA" id="ARBA00022993"/>
    </source>
</evidence>
<evidence type="ECO:0000256" key="1">
    <source>
        <dbReference type="ARBA" id="ARBA00001206"/>
    </source>
</evidence>
<evidence type="ECO:0000256" key="10">
    <source>
        <dbReference type="ARBA" id="ARBA00022777"/>
    </source>
</evidence>
<keyword evidence="19" id="KW-1185">Reference proteome</keyword>
<accession>A0AAU0MFW0</accession>
<evidence type="ECO:0000256" key="3">
    <source>
        <dbReference type="ARBA" id="ARBA00005225"/>
    </source>
</evidence>
<feature type="region of interest" description="Disordered" evidence="16">
    <location>
        <begin position="1"/>
        <end position="39"/>
    </location>
</feature>
<dbReference type="GO" id="GO:0005737">
    <property type="term" value="C:cytoplasm"/>
    <property type="evidence" value="ECO:0007669"/>
    <property type="project" value="UniProtKB-SubCell"/>
</dbReference>
<dbReference type="AlphaFoldDB" id="A0AAU0MFW0"/>
<comment type="catalytic activity">
    <reaction evidence="1 14 15">
        <text>(R)-pantothenate + ATP = (R)-4'-phosphopantothenate + ADP + H(+)</text>
        <dbReference type="Rhea" id="RHEA:16373"/>
        <dbReference type="ChEBI" id="CHEBI:10986"/>
        <dbReference type="ChEBI" id="CHEBI:15378"/>
        <dbReference type="ChEBI" id="CHEBI:29032"/>
        <dbReference type="ChEBI" id="CHEBI:30616"/>
        <dbReference type="ChEBI" id="CHEBI:456216"/>
        <dbReference type="EC" id="2.7.1.33"/>
    </reaction>
</comment>
<evidence type="ECO:0000256" key="15">
    <source>
        <dbReference type="RuleBase" id="RU003530"/>
    </source>
</evidence>
<evidence type="ECO:0000256" key="9">
    <source>
        <dbReference type="ARBA" id="ARBA00022741"/>
    </source>
</evidence>
<evidence type="ECO:0000313" key="18">
    <source>
        <dbReference type="EMBL" id="WOQ69194.1"/>
    </source>
</evidence>
<evidence type="ECO:0000256" key="11">
    <source>
        <dbReference type="ARBA" id="ARBA00022840"/>
    </source>
</evidence>
<evidence type="ECO:0000256" key="8">
    <source>
        <dbReference type="ARBA" id="ARBA00022679"/>
    </source>
</evidence>
<evidence type="ECO:0000313" key="19">
    <source>
        <dbReference type="Proteomes" id="UP001329313"/>
    </source>
</evidence>
<keyword evidence="7 14" id="KW-0963">Cytoplasm</keyword>
<sequence length="340" mass="37751">MPTDETAVTAFAEPNRPGAAGARALAAASAPRDDATSPYRQIDRSEWARLASGLDQPLSEAEVVQLRGLGDRLDLTEVREVYLPLSRLLSLYATATKRLGADTARFLREPDTTTPFVVGVAGSVAVGKSTIARLLRELMSRWPGTPRVELVTTDGFLFPNAELERRGLMDRKGFPESYDRRALVRFLSEVKAGAPEVRAPFYSHMRYDIVPDASVVVRRPDVVIVEGLNVLQPPPSPHEVAVSDLFDFSIYVDADAEHIAQWFVERFLALKAGAFANPSSFFNRFAHLDDEAAVRTAMGYWTETNMPNLIENVLPTRHRATLVLQKGERHGVERVLLRKL</sequence>
<keyword evidence="12 14" id="KW-0173">Coenzyme A biosynthesis</keyword>
<dbReference type="EC" id="2.7.1.33" evidence="5 14"/>
<evidence type="ECO:0000256" key="16">
    <source>
        <dbReference type="SAM" id="MobiDB-lite"/>
    </source>
</evidence>
<dbReference type="InterPro" id="IPR004566">
    <property type="entry name" value="PanK"/>
</dbReference>
<dbReference type="Proteomes" id="UP001329313">
    <property type="component" value="Chromosome"/>
</dbReference>
<evidence type="ECO:0000256" key="14">
    <source>
        <dbReference type="HAMAP-Rule" id="MF_00215"/>
    </source>
</evidence>
<feature type="domain" description="Phosphoribulokinase/uridine kinase" evidence="17">
    <location>
        <begin position="117"/>
        <end position="257"/>
    </location>
</feature>
<comment type="subcellular location">
    <subcellularLocation>
        <location evidence="2 14 15">Cytoplasm</location>
    </subcellularLocation>
</comment>
<dbReference type="PANTHER" id="PTHR10285">
    <property type="entry name" value="URIDINE KINASE"/>
    <property type="match status" value="1"/>
</dbReference>
<evidence type="ECO:0000256" key="13">
    <source>
        <dbReference type="ARBA" id="ARBA00032866"/>
    </source>
</evidence>
<keyword evidence="8 14" id="KW-0808">Transferase</keyword>
<evidence type="ECO:0000259" key="17">
    <source>
        <dbReference type="Pfam" id="PF00485"/>
    </source>
</evidence>
<evidence type="ECO:0000256" key="2">
    <source>
        <dbReference type="ARBA" id="ARBA00004496"/>
    </source>
</evidence>
<keyword evidence="10 14" id="KW-0418">Kinase</keyword>
<dbReference type="EMBL" id="CP137080">
    <property type="protein sequence ID" value="WOQ69194.1"/>
    <property type="molecule type" value="Genomic_DNA"/>
</dbReference>
<organism evidence="18 19">
    <name type="scientific">Microbacterium limosum</name>
    <dbReference type="NCBI Taxonomy" id="3079935"/>
    <lineage>
        <taxon>Bacteria</taxon>
        <taxon>Bacillati</taxon>
        <taxon>Actinomycetota</taxon>
        <taxon>Actinomycetes</taxon>
        <taxon>Micrococcales</taxon>
        <taxon>Microbacteriaceae</taxon>
        <taxon>Microbacterium</taxon>
    </lineage>
</organism>
<dbReference type="PIRSF" id="PIRSF000545">
    <property type="entry name" value="Pantothenate_kin"/>
    <property type="match status" value="1"/>
</dbReference>
<gene>
    <name evidence="14 18" type="primary">coaA</name>
    <name evidence="18" type="ORF">RYJ27_10880</name>
</gene>
<dbReference type="CDD" id="cd02025">
    <property type="entry name" value="PanK"/>
    <property type="match status" value="1"/>
</dbReference>
<comment type="similarity">
    <text evidence="4 14 15">Belongs to the prokaryotic pantothenate kinase family.</text>
</comment>
<evidence type="ECO:0000256" key="4">
    <source>
        <dbReference type="ARBA" id="ARBA00006087"/>
    </source>
</evidence>
<dbReference type="KEGG" id="mliy:RYJ27_10880"/>
<dbReference type="Gene3D" id="3.40.50.300">
    <property type="entry name" value="P-loop containing nucleotide triphosphate hydrolases"/>
    <property type="match status" value="1"/>
</dbReference>
<evidence type="ECO:0000256" key="5">
    <source>
        <dbReference type="ARBA" id="ARBA00012102"/>
    </source>
</evidence>
<reference evidence="18 19" key="1">
    <citation type="submission" date="2023-10" db="EMBL/GenBank/DDBJ databases">
        <title>Y20.</title>
        <authorList>
            <person name="Zhang G."/>
            <person name="Ding Y."/>
        </authorList>
    </citation>
    <scope>NUCLEOTIDE SEQUENCE [LARGE SCALE GENOMIC DNA]</scope>
    <source>
        <strain evidence="18 19">Y20</strain>
    </source>
</reference>
<name>A0AAU0MFW0_9MICO</name>
<keyword evidence="9 14" id="KW-0547">Nucleotide-binding</keyword>
<proteinExistence type="inferred from homology"/>
<evidence type="ECO:0000256" key="6">
    <source>
        <dbReference type="ARBA" id="ARBA00015080"/>
    </source>
</evidence>
<dbReference type="RefSeq" id="WP_330170325.1">
    <property type="nucleotide sequence ID" value="NZ_CP137080.1"/>
</dbReference>
<comment type="pathway">
    <text evidence="3 14 15">Cofactor biosynthesis; coenzyme A biosynthesis; CoA from (R)-pantothenate: step 1/5.</text>
</comment>
<dbReference type="SUPFAM" id="SSF52540">
    <property type="entry name" value="P-loop containing nucleoside triphosphate hydrolases"/>
    <property type="match status" value="1"/>
</dbReference>
<dbReference type="GO" id="GO:0004594">
    <property type="term" value="F:pantothenate kinase activity"/>
    <property type="evidence" value="ECO:0007669"/>
    <property type="project" value="UniProtKB-UniRule"/>
</dbReference>
<dbReference type="NCBIfam" id="TIGR00554">
    <property type="entry name" value="panK_bact"/>
    <property type="match status" value="1"/>
</dbReference>
<protein>
    <recommendedName>
        <fullName evidence="6 14">Pantothenate kinase</fullName>
        <ecNumber evidence="5 14">2.7.1.33</ecNumber>
    </recommendedName>
    <alternativeName>
        <fullName evidence="13 14">Pantothenic acid kinase</fullName>
    </alternativeName>
</protein>
<keyword evidence="11 14" id="KW-0067">ATP-binding</keyword>
<feature type="compositionally biased region" description="Low complexity" evidence="16">
    <location>
        <begin position="17"/>
        <end position="30"/>
    </location>
</feature>
<dbReference type="Pfam" id="PF00485">
    <property type="entry name" value="PRK"/>
    <property type="match status" value="1"/>
</dbReference>
<feature type="binding site" evidence="14">
    <location>
        <begin position="122"/>
        <end position="129"/>
    </location>
    <ligand>
        <name>ATP</name>
        <dbReference type="ChEBI" id="CHEBI:30616"/>
    </ligand>
</feature>
<dbReference type="InterPro" id="IPR027417">
    <property type="entry name" value="P-loop_NTPase"/>
</dbReference>
<evidence type="ECO:0000256" key="7">
    <source>
        <dbReference type="ARBA" id="ARBA00022490"/>
    </source>
</evidence>